<dbReference type="AlphaFoldDB" id="A0A4W4HQQ3"/>
<evidence type="ECO:0000256" key="4">
    <source>
        <dbReference type="ARBA" id="ARBA00022603"/>
    </source>
</evidence>
<dbReference type="SUPFAM" id="SSF143437">
    <property type="entry name" value="THUMP domain-like"/>
    <property type="match status" value="1"/>
</dbReference>
<dbReference type="Proteomes" id="UP000314983">
    <property type="component" value="Chromosome 3"/>
</dbReference>
<dbReference type="PROSITE" id="PS01261">
    <property type="entry name" value="UPF0020"/>
    <property type="match status" value="1"/>
</dbReference>
<proteinExistence type="inferred from homology"/>
<evidence type="ECO:0000256" key="5">
    <source>
        <dbReference type="ARBA" id="ARBA00022679"/>
    </source>
</evidence>
<keyword evidence="5" id="KW-0808">Transferase</keyword>
<dbReference type="GO" id="GO:0030488">
    <property type="term" value="P:tRNA methylation"/>
    <property type="evidence" value="ECO:0007669"/>
    <property type="project" value="TreeGrafter"/>
</dbReference>
<keyword evidence="4" id="KW-0489">Methyltransferase</keyword>
<dbReference type="STRING" id="8005.ENSEEEP00000051759"/>
<keyword evidence="6" id="KW-0819">tRNA processing</keyword>
<dbReference type="InterPro" id="IPR053943">
    <property type="entry name" value="RlmKL-like_Mtase_CS"/>
</dbReference>
<comment type="subcellular location">
    <subcellularLocation>
        <location evidence="1">Cytoplasm</location>
    </subcellularLocation>
</comment>
<dbReference type="InterPro" id="IPR004114">
    <property type="entry name" value="THUMP_dom"/>
</dbReference>
<evidence type="ECO:0000256" key="3">
    <source>
        <dbReference type="ARBA" id="ARBA00022490"/>
    </source>
</evidence>
<dbReference type="Pfam" id="PF02926">
    <property type="entry name" value="THUMP"/>
    <property type="match status" value="1"/>
</dbReference>
<reference evidence="11" key="2">
    <citation type="journal article" date="2017" name="Sci. Adv.">
        <title>A tail of two voltages: Proteomic comparison of the three electric organs of the electric eel.</title>
        <authorList>
            <person name="Traeger L.L."/>
            <person name="Sabat G."/>
            <person name="Barrett-Wilt G.A."/>
            <person name="Wells G.B."/>
            <person name="Sussman M.R."/>
        </authorList>
    </citation>
    <scope>NUCLEOTIDE SEQUENCE [LARGE SCALE GENOMIC DNA]</scope>
</reference>
<dbReference type="Gene3D" id="3.30.2130.30">
    <property type="match status" value="1"/>
</dbReference>
<reference evidence="10" key="5">
    <citation type="submission" date="2025-09" db="UniProtKB">
        <authorList>
            <consortium name="Ensembl"/>
        </authorList>
    </citation>
    <scope>IDENTIFICATION</scope>
</reference>
<dbReference type="Gene3D" id="3.40.50.150">
    <property type="entry name" value="Vaccinia Virus protein VP39"/>
    <property type="match status" value="1"/>
</dbReference>
<sequence>MQDFLRDFVLYLSLLHTHTHTHTHTQMSVREGEEAVQPFVVTIGATVPTGFEHTAAEEVNEKIGASARISKDRGRIYFEIRTDNLFKVHHLKSVDNLFVVVQQYDHYQFKDTKEEALLDLQQLAPMLPWVSALEVWKMNNSVKKKRGRRRGAVVPKPKPIGDVTEPKKLQIKPGAPQVEENQEGGSPGQENSHEAGLDPEVEGQEMEPQPLKFRVTCSRAGDKHSFTSNDAARDFGGAVQEFFQWKADMTKFDVEVLLNIHNNEVVVGIALTEESLHRRNITHFGPTTLRSTLAYGMLRLCKPQISDVVVDPMCGSGAIPLEGAIEWSHSFFLSGDNNDMAISRTVNNISHILKRRQDGGSTCPGLPIDTAQWDLCHLPMRSSSVDIIITDMPFGKRMGSKKKNWDLYPSCLREMARVCRPGTGRAVLLTQDKKCFTKALARMGGLWRKSHTVWVNVGGLHAGVFVLRRTGAFFGTTPEDVCEPKKVPESQEEDMEEKD</sequence>
<dbReference type="PANTHER" id="PTHR14911:SF13">
    <property type="entry name" value="TRNA (GUANINE(6)-N2)-METHYLTRANSFERASE THUMP3"/>
    <property type="match status" value="1"/>
</dbReference>
<dbReference type="SUPFAM" id="SSF53335">
    <property type="entry name" value="S-adenosyl-L-methionine-dependent methyltransferases"/>
    <property type="match status" value="1"/>
</dbReference>
<comment type="similarity">
    <text evidence="2">Belongs to the methyltransferase superfamily.</text>
</comment>
<dbReference type="GO" id="GO:0043527">
    <property type="term" value="C:tRNA methyltransferase complex"/>
    <property type="evidence" value="ECO:0007669"/>
    <property type="project" value="UniProtKB-ARBA"/>
</dbReference>
<keyword evidence="7" id="KW-0694">RNA-binding</keyword>
<evidence type="ECO:0000256" key="2">
    <source>
        <dbReference type="ARBA" id="ARBA00008361"/>
    </source>
</evidence>
<evidence type="ECO:0000256" key="7">
    <source>
        <dbReference type="PROSITE-ProRule" id="PRU00529"/>
    </source>
</evidence>
<dbReference type="FunFam" id="3.40.50.150:FF:000073">
    <property type="entry name" value="THUMP domain containing 3"/>
    <property type="match status" value="1"/>
</dbReference>
<dbReference type="Pfam" id="PF01170">
    <property type="entry name" value="UPF0020"/>
    <property type="match status" value="1"/>
</dbReference>
<keyword evidence="3" id="KW-0963">Cytoplasm</keyword>
<gene>
    <name evidence="10" type="primary">THUMPD3</name>
</gene>
<feature type="domain" description="THUMP" evidence="9">
    <location>
        <begin position="163"/>
        <end position="271"/>
    </location>
</feature>
<dbReference type="OMA" id="PIDAIQW"/>
<feature type="region of interest" description="Disordered" evidence="8">
    <location>
        <begin position="144"/>
        <end position="207"/>
    </location>
</feature>
<organism evidence="10 11">
    <name type="scientific">Electrophorus electricus</name>
    <name type="common">Electric eel</name>
    <name type="synonym">Gymnotus electricus</name>
    <dbReference type="NCBI Taxonomy" id="8005"/>
    <lineage>
        <taxon>Eukaryota</taxon>
        <taxon>Metazoa</taxon>
        <taxon>Chordata</taxon>
        <taxon>Craniata</taxon>
        <taxon>Vertebrata</taxon>
        <taxon>Euteleostomi</taxon>
        <taxon>Actinopterygii</taxon>
        <taxon>Neopterygii</taxon>
        <taxon>Teleostei</taxon>
        <taxon>Ostariophysi</taxon>
        <taxon>Gymnotiformes</taxon>
        <taxon>Gymnotoidei</taxon>
        <taxon>Gymnotidae</taxon>
        <taxon>Electrophorus</taxon>
    </lineage>
</organism>
<dbReference type="GeneTree" id="ENSGT00530000063557"/>
<reference evidence="10" key="3">
    <citation type="submission" date="2020-05" db="EMBL/GenBank/DDBJ databases">
        <title>Electrophorus electricus (electric eel) genome, fEleEle1, primary haplotype.</title>
        <authorList>
            <person name="Myers G."/>
            <person name="Meyer A."/>
            <person name="Fedrigo O."/>
            <person name="Formenti G."/>
            <person name="Rhie A."/>
            <person name="Tracey A."/>
            <person name="Sims Y."/>
            <person name="Jarvis E.D."/>
        </authorList>
    </citation>
    <scope>NUCLEOTIDE SEQUENCE [LARGE SCALE GENOMIC DNA]</scope>
</reference>
<dbReference type="CDD" id="cd11715">
    <property type="entry name" value="THUMP_AdoMetMT"/>
    <property type="match status" value="1"/>
</dbReference>
<accession>A0A4W4HQQ3</accession>
<dbReference type="GO" id="GO:0016423">
    <property type="term" value="F:tRNA (guanine) methyltransferase activity"/>
    <property type="evidence" value="ECO:0007669"/>
    <property type="project" value="TreeGrafter"/>
</dbReference>
<dbReference type="InterPro" id="IPR029063">
    <property type="entry name" value="SAM-dependent_MTases_sf"/>
</dbReference>
<evidence type="ECO:0000256" key="1">
    <source>
        <dbReference type="ARBA" id="ARBA00004496"/>
    </source>
</evidence>
<keyword evidence="11" id="KW-1185">Reference proteome</keyword>
<reference evidence="11" key="1">
    <citation type="journal article" date="2014" name="Science">
        <title>Nonhuman genetics. Genomic basis for the convergent evolution of electric organs.</title>
        <authorList>
            <person name="Gallant J.R."/>
            <person name="Traeger L.L."/>
            <person name="Volkening J.D."/>
            <person name="Moffett H."/>
            <person name="Chen P.H."/>
            <person name="Novina C.D."/>
            <person name="Phillips G.N.Jr."/>
            <person name="Anand R."/>
            <person name="Wells G.B."/>
            <person name="Pinch M."/>
            <person name="Guth R."/>
            <person name="Unguez G.A."/>
            <person name="Albert J.S."/>
            <person name="Zakon H.H."/>
            <person name="Samanta M.P."/>
            <person name="Sussman M.R."/>
        </authorList>
    </citation>
    <scope>NUCLEOTIDE SEQUENCE [LARGE SCALE GENOMIC DNA]</scope>
</reference>
<dbReference type="InterPro" id="IPR000241">
    <property type="entry name" value="RlmKL-like_Mtase"/>
</dbReference>
<dbReference type="GO" id="GO:0003723">
    <property type="term" value="F:RNA binding"/>
    <property type="evidence" value="ECO:0007669"/>
    <property type="project" value="UniProtKB-UniRule"/>
</dbReference>
<evidence type="ECO:0000256" key="8">
    <source>
        <dbReference type="SAM" id="MobiDB-lite"/>
    </source>
</evidence>
<name>A0A4W4HQQ3_ELEEL</name>
<evidence type="ECO:0000259" key="9">
    <source>
        <dbReference type="PROSITE" id="PS51165"/>
    </source>
</evidence>
<dbReference type="PROSITE" id="PS51165">
    <property type="entry name" value="THUMP"/>
    <property type="match status" value="1"/>
</dbReference>
<dbReference type="SMART" id="SM00981">
    <property type="entry name" value="THUMP"/>
    <property type="match status" value="1"/>
</dbReference>
<protein>
    <recommendedName>
        <fullName evidence="9">THUMP domain-containing protein</fullName>
    </recommendedName>
</protein>
<evidence type="ECO:0000256" key="6">
    <source>
        <dbReference type="ARBA" id="ARBA00022694"/>
    </source>
</evidence>
<dbReference type="GO" id="GO:0005737">
    <property type="term" value="C:cytoplasm"/>
    <property type="evidence" value="ECO:0007669"/>
    <property type="project" value="UniProtKB-SubCell"/>
</dbReference>
<dbReference type="PANTHER" id="PTHR14911">
    <property type="entry name" value="THUMP DOMAIN-CONTAINING"/>
    <property type="match status" value="1"/>
</dbReference>
<dbReference type="Ensembl" id="ENSEEET00000052317.2">
    <property type="protein sequence ID" value="ENSEEEP00000051759.2"/>
    <property type="gene ID" value="ENSEEEG00000024304.2"/>
</dbReference>
<evidence type="ECO:0000313" key="10">
    <source>
        <dbReference type="Ensembl" id="ENSEEEP00000051759.2"/>
    </source>
</evidence>
<evidence type="ECO:0000313" key="11">
    <source>
        <dbReference type="Proteomes" id="UP000314983"/>
    </source>
</evidence>
<reference evidence="10" key="4">
    <citation type="submission" date="2025-08" db="UniProtKB">
        <authorList>
            <consortium name="Ensembl"/>
        </authorList>
    </citation>
    <scope>IDENTIFICATION</scope>
</reference>